<dbReference type="PRINTS" id="PR00344">
    <property type="entry name" value="BCTRLSENSOR"/>
</dbReference>
<evidence type="ECO:0000256" key="9">
    <source>
        <dbReference type="SAM" id="Phobius"/>
    </source>
</evidence>
<dbReference type="STRING" id="1121322.SAMN02745136_00017"/>
<dbReference type="Proteomes" id="UP000184386">
    <property type="component" value="Unassembled WGS sequence"/>
</dbReference>
<dbReference type="InterPro" id="IPR050736">
    <property type="entry name" value="Sensor_HK_Regulatory"/>
</dbReference>
<dbReference type="GO" id="GO:0016020">
    <property type="term" value="C:membrane"/>
    <property type="evidence" value="ECO:0007669"/>
    <property type="project" value="UniProtKB-SubCell"/>
</dbReference>
<dbReference type="InterPro" id="IPR005467">
    <property type="entry name" value="His_kinase_dom"/>
</dbReference>
<dbReference type="CDD" id="cd00075">
    <property type="entry name" value="HATPase"/>
    <property type="match status" value="1"/>
</dbReference>
<dbReference type="InterPro" id="IPR003661">
    <property type="entry name" value="HisK_dim/P_dom"/>
</dbReference>
<dbReference type="RefSeq" id="WP_073271572.1">
    <property type="nucleotide sequence ID" value="NZ_FRAC01000006.1"/>
</dbReference>
<dbReference type="InterPro" id="IPR003660">
    <property type="entry name" value="HAMP_dom"/>
</dbReference>
<dbReference type="Pfam" id="PF00672">
    <property type="entry name" value="HAMP"/>
    <property type="match status" value="1"/>
</dbReference>
<dbReference type="InterPro" id="IPR004358">
    <property type="entry name" value="Sig_transdc_His_kin-like_C"/>
</dbReference>
<keyword evidence="4" id="KW-0597">Phosphoprotein</keyword>
<dbReference type="InterPro" id="IPR036097">
    <property type="entry name" value="HisK_dim/P_sf"/>
</dbReference>
<feature type="domain" description="Histidine kinase" evidence="10">
    <location>
        <begin position="130"/>
        <end position="342"/>
    </location>
</feature>
<evidence type="ECO:0000256" key="5">
    <source>
        <dbReference type="ARBA" id="ARBA00022679"/>
    </source>
</evidence>
<keyword evidence="9" id="KW-0812">Transmembrane</keyword>
<dbReference type="PANTHER" id="PTHR43711">
    <property type="entry name" value="TWO-COMPONENT HISTIDINE KINASE"/>
    <property type="match status" value="1"/>
</dbReference>
<evidence type="ECO:0000313" key="13">
    <source>
        <dbReference type="Proteomes" id="UP000184386"/>
    </source>
</evidence>
<evidence type="ECO:0000256" key="1">
    <source>
        <dbReference type="ARBA" id="ARBA00000085"/>
    </source>
</evidence>
<dbReference type="SMART" id="SM00304">
    <property type="entry name" value="HAMP"/>
    <property type="match status" value="1"/>
</dbReference>
<dbReference type="PROSITE" id="PS50109">
    <property type="entry name" value="HIS_KIN"/>
    <property type="match status" value="1"/>
</dbReference>
<dbReference type="PROSITE" id="PS50885">
    <property type="entry name" value="HAMP"/>
    <property type="match status" value="1"/>
</dbReference>
<comment type="catalytic activity">
    <reaction evidence="1">
        <text>ATP + protein L-histidine = ADP + protein N-phospho-L-histidine.</text>
        <dbReference type="EC" id="2.7.13.3"/>
    </reaction>
</comment>
<protein>
    <recommendedName>
        <fullName evidence="3">histidine kinase</fullName>
        <ecNumber evidence="3">2.7.13.3</ecNumber>
    </recommendedName>
</protein>
<dbReference type="SMART" id="SM00387">
    <property type="entry name" value="HATPase_c"/>
    <property type="match status" value="1"/>
</dbReference>
<keyword evidence="8 9" id="KW-0472">Membrane</keyword>
<dbReference type="AlphaFoldDB" id="A0A1M6JBT6"/>
<dbReference type="SMART" id="SM00388">
    <property type="entry name" value="HisKA"/>
    <property type="match status" value="1"/>
</dbReference>
<comment type="subcellular location">
    <subcellularLocation>
        <location evidence="2">Membrane</location>
    </subcellularLocation>
</comment>
<dbReference type="PANTHER" id="PTHR43711:SF1">
    <property type="entry name" value="HISTIDINE KINASE 1"/>
    <property type="match status" value="1"/>
</dbReference>
<reference evidence="12 13" key="1">
    <citation type="submission" date="2016-11" db="EMBL/GenBank/DDBJ databases">
        <authorList>
            <person name="Jaros S."/>
            <person name="Januszkiewicz K."/>
            <person name="Wedrychowicz H."/>
        </authorList>
    </citation>
    <scope>NUCLEOTIDE SEQUENCE [LARGE SCALE GENOMIC DNA]</scope>
    <source>
        <strain evidence="12 13">DSM 15929</strain>
    </source>
</reference>
<dbReference type="EMBL" id="FRAC01000006">
    <property type="protein sequence ID" value="SHJ44199.1"/>
    <property type="molecule type" value="Genomic_DNA"/>
</dbReference>
<evidence type="ECO:0000259" key="11">
    <source>
        <dbReference type="PROSITE" id="PS50885"/>
    </source>
</evidence>
<dbReference type="Pfam" id="PF02518">
    <property type="entry name" value="HATPase_c"/>
    <property type="match status" value="1"/>
</dbReference>
<dbReference type="Pfam" id="PF00512">
    <property type="entry name" value="HisKA"/>
    <property type="match status" value="1"/>
</dbReference>
<dbReference type="SUPFAM" id="SSF55874">
    <property type="entry name" value="ATPase domain of HSP90 chaperone/DNA topoisomerase II/histidine kinase"/>
    <property type="match status" value="1"/>
</dbReference>
<feature type="domain" description="HAMP" evidence="11">
    <location>
        <begin position="69"/>
        <end position="122"/>
    </location>
</feature>
<accession>A0A1M6JBT6</accession>
<dbReference type="SUPFAM" id="SSF158472">
    <property type="entry name" value="HAMP domain-like"/>
    <property type="match status" value="1"/>
</dbReference>
<evidence type="ECO:0000256" key="7">
    <source>
        <dbReference type="ARBA" id="ARBA00023012"/>
    </source>
</evidence>
<evidence type="ECO:0000256" key="8">
    <source>
        <dbReference type="ARBA" id="ARBA00023136"/>
    </source>
</evidence>
<gene>
    <name evidence="12" type="ORF">SAMN02745136_00017</name>
</gene>
<evidence type="ECO:0000256" key="6">
    <source>
        <dbReference type="ARBA" id="ARBA00022777"/>
    </source>
</evidence>
<sequence>MKKKLFNSMRLYFSIMVVFVVVATIIFAGIINLLFTWMNITWLAHLSPIVQITLYCTFVGIFIAFIFDKSIIEPIKKLSNASREVAKGDFSVNPNSKSNLNEMNELFENFRIMVTELGAIETLRNDFVSNVSHEIKTPLNAIEGYATLLQDKNQSEEEKEECILKIVNNTKRLSSLVGNILMLSKVENQSIPLKKTKFALDEQIRQAIVSFESKWMEKELELDVELDSVSYTGMEALMYHVWSNLLDNAIKFTPKYGNISIMLKSGGQQIVCTITDTGVGIPEEAKEHIFDKFYQGDVSHQSEGNGLGLALVKQILDISKGTIEVSSTVGEGAKFIIKLPKF</sequence>
<evidence type="ECO:0000256" key="3">
    <source>
        <dbReference type="ARBA" id="ARBA00012438"/>
    </source>
</evidence>
<dbReference type="InterPro" id="IPR036890">
    <property type="entry name" value="HATPase_C_sf"/>
</dbReference>
<organism evidence="12 13">
    <name type="scientific">Anaerocolumna jejuensis DSM 15929</name>
    <dbReference type="NCBI Taxonomy" id="1121322"/>
    <lineage>
        <taxon>Bacteria</taxon>
        <taxon>Bacillati</taxon>
        <taxon>Bacillota</taxon>
        <taxon>Clostridia</taxon>
        <taxon>Lachnospirales</taxon>
        <taxon>Lachnospiraceae</taxon>
        <taxon>Anaerocolumna</taxon>
    </lineage>
</organism>
<feature type="transmembrane region" description="Helical" evidence="9">
    <location>
        <begin position="12"/>
        <end position="37"/>
    </location>
</feature>
<dbReference type="Gene3D" id="1.10.287.130">
    <property type="match status" value="1"/>
</dbReference>
<evidence type="ECO:0000256" key="2">
    <source>
        <dbReference type="ARBA" id="ARBA00004370"/>
    </source>
</evidence>
<keyword evidence="13" id="KW-1185">Reference proteome</keyword>
<evidence type="ECO:0000256" key="4">
    <source>
        <dbReference type="ARBA" id="ARBA00022553"/>
    </source>
</evidence>
<keyword evidence="5" id="KW-0808">Transferase</keyword>
<keyword evidence="9" id="KW-1133">Transmembrane helix</keyword>
<dbReference type="InterPro" id="IPR003594">
    <property type="entry name" value="HATPase_dom"/>
</dbReference>
<proteinExistence type="predicted"/>
<dbReference type="SUPFAM" id="SSF47384">
    <property type="entry name" value="Homodimeric domain of signal transducing histidine kinase"/>
    <property type="match status" value="1"/>
</dbReference>
<dbReference type="EC" id="2.7.13.3" evidence="3"/>
<keyword evidence="7" id="KW-0902">Two-component regulatory system</keyword>
<dbReference type="FunFam" id="1.10.287.130:FF:000001">
    <property type="entry name" value="Two-component sensor histidine kinase"/>
    <property type="match status" value="1"/>
</dbReference>
<name>A0A1M6JBT6_9FIRM</name>
<feature type="transmembrane region" description="Helical" evidence="9">
    <location>
        <begin position="49"/>
        <end position="67"/>
    </location>
</feature>
<dbReference type="CDD" id="cd00082">
    <property type="entry name" value="HisKA"/>
    <property type="match status" value="1"/>
</dbReference>
<keyword evidence="6 12" id="KW-0418">Kinase</keyword>
<evidence type="ECO:0000259" key="10">
    <source>
        <dbReference type="PROSITE" id="PS50109"/>
    </source>
</evidence>
<dbReference type="FunFam" id="3.30.565.10:FF:000006">
    <property type="entry name" value="Sensor histidine kinase WalK"/>
    <property type="match status" value="1"/>
</dbReference>
<dbReference type="CDD" id="cd06225">
    <property type="entry name" value="HAMP"/>
    <property type="match status" value="1"/>
</dbReference>
<dbReference type="Gene3D" id="6.10.340.10">
    <property type="match status" value="1"/>
</dbReference>
<dbReference type="Gene3D" id="3.30.565.10">
    <property type="entry name" value="Histidine kinase-like ATPase, C-terminal domain"/>
    <property type="match status" value="1"/>
</dbReference>
<dbReference type="GO" id="GO:0000155">
    <property type="term" value="F:phosphorelay sensor kinase activity"/>
    <property type="evidence" value="ECO:0007669"/>
    <property type="project" value="InterPro"/>
</dbReference>
<evidence type="ECO:0000313" key="12">
    <source>
        <dbReference type="EMBL" id="SHJ44199.1"/>
    </source>
</evidence>